<dbReference type="Proteomes" id="UP001164459">
    <property type="component" value="Chromosome"/>
</dbReference>
<proteinExistence type="predicted"/>
<feature type="region of interest" description="Disordered" evidence="2">
    <location>
        <begin position="16"/>
        <end position="56"/>
    </location>
</feature>
<dbReference type="InterPro" id="IPR050330">
    <property type="entry name" value="Bact_OuterMem_StrucFunc"/>
</dbReference>
<name>A0ABY7HDX9_9BACT</name>
<evidence type="ECO:0000259" key="3">
    <source>
        <dbReference type="PROSITE" id="PS51123"/>
    </source>
</evidence>
<keyword evidence="5" id="KW-1185">Reference proteome</keyword>
<evidence type="ECO:0000313" key="4">
    <source>
        <dbReference type="EMBL" id="WAS97179.1"/>
    </source>
</evidence>
<dbReference type="PANTHER" id="PTHR30329:SF21">
    <property type="entry name" value="LIPOPROTEIN YIAD-RELATED"/>
    <property type="match status" value="1"/>
</dbReference>
<dbReference type="RefSeq" id="WP_269039543.1">
    <property type="nucleotide sequence ID" value="NZ_CP114040.1"/>
</dbReference>
<evidence type="ECO:0000313" key="5">
    <source>
        <dbReference type="Proteomes" id="UP001164459"/>
    </source>
</evidence>
<keyword evidence="1" id="KW-0472">Membrane</keyword>
<reference evidence="4" key="1">
    <citation type="submission" date="2022-11" db="EMBL/GenBank/DDBJ databases">
        <title>Minimal conservation of predation-associated metabolite biosynthetic gene clusters underscores biosynthetic potential of Myxococcota including descriptions for ten novel species: Archangium lansinium sp. nov., Myxococcus landrumus sp. nov., Nannocystis bai.</title>
        <authorList>
            <person name="Ahearne A."/>
            <person name="Stevens C."/>
            <person name="Dowd S."/>
        </authorList>
    </citation>
    <scope>NUCLEOTIDE SEQUENCE</scope>
    <source>
        <strain evidence="4">Fl3</strain>
    </source>
</reference>
<dbReference type="InterPro" id="IPR036737">
    <property type="entry name" value="OmpA-like_sf"/>
</dbReference>
<feature type="compositionally biased region" description="Pro residues" evidence="2">
    <location>
        <begin position="34"/>
        <end position="50"/>
    </location>
</feature>
<dbReference type="PROSITE" id="PS51123">
    <property type="entry name" value="OMPA_2"/>
    <property type="match status" value="1"/>
</dbReference>
<sequence length="285" mass="29834">MVRLLLGSLLAAACTAKNPDPPAPPVTAASNTPAPAPAPAPSSTPAPAPAPAGTGTEAEALPADLIDLCPDAPETVNGYEDADGCPDEVPAEVTAITGIVDGISFRPNSAELELKKSRPALDRLVDVLLRHSAVTLEIAVHSDESTSKGCLTCRRADAIARYLLAKDVGWTQLLARGYGAQRPLGDDPRKNRRIELTLQVPTATPATPPSLGPAECLDRKTVRQADGALADCYPYVCRAGACLTRCDERTDCAGAQTLGEMSEQGWPLECMPSGECTPMHPDKVH</sequence>
<dbReference type="Gene3D" id="3.30.1330.60">
    <property type="entry name" value="OmpA-like domain"/>
    <property type="match status" value="1"/>
</dbReference>
<protein>
    <submittedName>
        <fullName evidence="4">OmpA family protein</fullName>
    </submittedName>
</protein>
<dbReference type="SUPFAM" id="SSF103088">
    <property type="entry name" value="OmpA-like"/>
    <property type="match status" value="1"/>
</dbReference>
<dbReference type="Pfam" id="PF00691">
    <property type="entry name" value="OmpA"/>
    <property type="match status" value="1"/>
</dbReference>
<evidence type="ECO:0000256" key="1">
    <source>
        <dbReference type="PROSITE-ProRule" id="PRU00473"/>
    </source>
</evidence>
<evidence type="ECO:0000256" key="2">
    <source>
        <dbReference type="SAM" id="MobiDB-lite"/>
    </source>
</evidence>
<dbReference type="EMBL" id="CP114040">
    <property type="protein sequence ID" value="WAS97179.1"/>
    <property type="molecule type" value="Genomic_DNA"/>
</dbReference>
<organism evidence="4 5">
    <name type="scientific">Nannocystis punicea</name>
    <dbReference type="NCBI Taxonomy" id="2995304"/>
    <lineage>
        <taxon>Bacteria</taxon>
        <taxon>Pseudomonadati</taxon>
        <taxon>Myxococcota</taxon>
        <taxon>Polyangia</taxon>
        <taxon>Nannocystales</taxon>
        <taxon>Nannocystaceae</taxon>
        <taxon>Nannocystis</taxon>
    </lineage>
</organism>
<feature type="domain" description="OmpA-like" evidence="3">
    <location>
        <begin position="92"/>
        <end position="202"/>
    </location>
</feature>
<dbReference type="CDD" id="cd07185">
    <property type="entry name" value="OmpA_C-like"/>
    <property type="match status" value="1"/>
</dbReference>
<accession>A0ABY7HDX9</accession>
<gene>
    <name evidence="4" type="ORF">O0S08_13610</name>
</gene>
<dbReference type="PANTHER" id="PTHR30329">
    <property type="entry name" value="STATOR ELEMENT OF FLAGELLAR MOTOR COMPLEX"/>
    <property type="match status" value="1"/>
</dbReference>
<dbReference type="InterPro" id="IPR006665">
    <property type="entry name" value="OmpA-like"/>
</dbReference>